<gene>
    <name evidence="2" type="ORF">GBG18_13905</name>
    <name evidence="3" type="ORF">GBG19_05300</name>
</gene>
<comment type="caution">
    <text evidence="3">The sequence shown here is derived from an EMBL/GenBank/DDBJ whole genome shotgun (WGS) entry which is preliminary data.</text>
</comment>
<protein>
    <recommendedName>
        <fullName evidence="6">Nucleotidyltransferase</fullName>
    </recommendedName>
</protein>
<dbReference type="Proteomes" id="UP000461010">
    <property type="component" value="Unassembled WGS sequence"/>
</dbReference>
<sequence>MKKQFEIFNSNIRLTDIQEADAKTKFDGVCKTLHNYYFNSVYNGNSKFLFGSYKKKTNIRPITAQQDVDVIFIMPDSEFGKYDNYESNGQSALLQKVKDVLSTTYSTTNTIKGWGKVVLVKFAENKHNVEVLPA</sequence>
<evidence type="ECO:0000313" key="4">
    <source>
        <dbReference type="Proteomes" id="UP000461010"/>
    </source>
</evidence>
<dbReference type="GO" id="GO:0016779">
    <property type="term" value="F:nucleotidyltransferase activity"/>
    <property type="evidence" value="ECO:0007669"/>
    <property type="project" value="InterPro"/>
</dbReference>
<dbReference type="AlphaFoldDB" id="A0A6L4WU57"/>
<dbReference type="EMBL" id="WFKJ01000061">
    <property type="protein sequence ID" value="KAB7887608.1"/>
    <property type="molecule type" value="Genomic_DNA"/>
</dbReference>
<evidence type="ECO:0000313" key="3">
    <source>
        <dbReference type="EMBL" id="KAB7889626.1"/>
    </source>
</evidence>
<accession>A0A6L4WU57</accession>
<keyword evidence="1" id="KW-0051">Antiviral defense</keyword>
<evidence type="ECO:0000256" key="1">
    <source>
        <dbReference type="ARBA" id="ARBA00023118"/>
    </source>
</evidence>
<proteinExistence type="predicted"/>
<organism evidence="3 5">
    <name type="scientific">Poseidonibacter ostreae</name>
    <dbReference type="NCBI Taxonomy" id="2654171"/>
    <lineage>
        <taxon>Bacteria</taxon>
        <taxon>Pseudomonadati</taxon>
        <taxon>Campylobacterota</taxon>
        <taxon>Epsilonproteobacteria</taxon>
        <taxon>Campylobacterales</taxon>
        <taxon>Arcobacteraceae</taxon>
        <taxon>Poseidonibacter</taxon>
    </lineage>
</organism>
<dbReference type="Proteomes" id="UP000472839">
    <property type="component" value="Unassembled WGS sequence"/>
</dbReference>
<keyword evidence="4" id="KW-1185">Reference proteome</keyword>
<dbReference type="Pfam" id="PF18144">
    <property type="entry name" value="SMODS"/>
    <property type="match status" value="1"/>
</dbReference>
<dbReference type="CDD" id="cd05400">
    <property type="entry name" value="NT_2-5OAS_ClassI-CCAase"/>
    <property type="match status" value="1"/>
</dbReference>
<dbReference type="GO" id="GO:0051607">
    <property type="term" value="P:defense response to virus"/>
    <property type="evidence" value="ECO:0007669"/>
    <property type="project" value="UniProtKB-KW"/>
</dbReference>
<evidence type="ECO:0000313" key="2">
    <source>
        <dbReference type="EMBL" id="KAB7887608.1"/>
    </source>
</evidence>
<dbReference type="EMBL" id="WFKK01000011">
    <property type="protein sequence ID" value="KAB7889626.1"/>
    <property type="molecule type" value="Genomic_DNA"/>
</dbReference>
<dbReference type="InterPro" id="IPR043519">
    <property type="entry name" value="NT_sf"/>
</dbReference>
<evidence type="ECO:0008006" key="6">
    <source>
        <dbReference type="Google" id="ProtNLM"/>
    </source>
</evidence>
<dbReference type="RefSeq" id="WP_152192023.1">
    <property type="nucleotide sequence ID" value="NZ_WFKJ01000061.1"/>
</dbReference>
<dbReference type="InterPro" id="IPR006116">
    <property type="entry name" value="NT_2-5OAS_ClassI-CCAase"/>
</dbReference>
<dbReference type="SUPFAM" id="SSF81301">
    <property type="entry name" value="Nucleotidyltransferase"/>
    <property type="match status" value="1"/>
</dbReference>
<reference evidence="4 5" key="1">
    <citation type="submission" date="2019-10" db="EMBL/GenBank/DDBJ databases">
        <title>Poseidonibacter ostreae sp. nov., isolated from the gut of the Ostrea denselamellosa.</title>
        <authorList>
            <person name="Choi A."/>
        </authorList>
    </citation>
    <scope>NUCLEOTIDE SEQUENCE [LARGE SCALE GENOMIC DNA]</scope>
    <source>
        <strain evidence="3 5">SJOD-M-33</strain>
        <strain evidence="2 4">SJOD-M-5</strain>
    </source>
</reference>
<name>A0A6L4WU57_9BACT</name>
<evidence type="ECO:0000313" key="5">
    <source>
        <dbReference type="Proteomes" id="UP000472839"/>
    </source>
</evidence>